<dbReference type="InterPro" id="IPR008991">
    <property type="entry name" value="Translation_prot_SH3-like_sf"/>
</dbReference>
<dbReference type="InterPro" id="IPR038657">
    <property type="entry name" value="Ribosomal_bL19_sf"/>
</dbReference>
<gene>
    <name evidence="4" type="ORF">V6N12_068180</name>
</gene>
<evidence type="ECO:0000256" key="1">
    <source>
        <dbReference type="ARBA" id="ARBA00005781"/>
    </source>
</evidence>
<dbReference type="EMBL" id="JBBPBM010000005">
    <property type="protein sequence ID" value="KAK8583926.1"/>
    <property type="molecule type" value="Genomic_DNA"/>
</dbReference>
<proteinExistence type="inferred from homology"/>
<keyword evidence="5" id="KW-1185">Reference proteome</keyword>
<organism evidence="4 5">
    <name type="scientific">Hibiscus sabdariffa</name>
    <name type="common">roselle</name>
    <dbReference type="NCBI Taxonomy" id="183260"/>
    <lineage>
        <taxon>Eukaryota</taxon>
        <taxon>Viridiplantae</taxon>
        <taxon>Streptophyta</taxon>
        <taxon>Embryophyta</taxon>
        <taxon>Tracheophyta</taxon>
        <taxon>Spermatophyta</taxon>
        <taxon>Magnoliopsida</taxon>
        <taxon>eudicotyledons</taxon>
        <taxon>Gunneridae</taxon>
        <taxon>Pentapetalae</taxon>
        <taxon>rosids</taxon>
        <taxon>malvids</taxon>
        <taxon>Malvales</taxon>
        <taxon>Malvaceae</taxon>
        <taxon>Malvoideae</taxon>
        <taxon>Hibiscus</taxon>
    </lineage>
</organism>
<protein>
    <recommendedName>
        <fullName evidence="6">Ribosomal protein L19</fullName>
    </recommendedName>
</protein>
<dbReference type="Proteomes" id="UP001472677">
    <property type="component" value="Unassembled WGS sequence"/>
</dbReference>
<keyword evidence="2" id="KW-0689">Ribosomal protein</keyword>
<sequence>MQSFIGGSIRLGQRQGFSRWNSAHFKSSTRAYLPTQSSSDVVHGTNNSVKSSQNHLMQFLGTRFGSRTKELMFPGSSGGCSVPVLSPLGAMMSSSSCRCMTTDALPTTDSSESVTDILDKEAVEEVKEQREIPDIKPGYIVQLKVEVPENKRRLSTIKGIVIARRNAGLNTTFRIRRMVAGVGVESLFPLYSPNIKEIKVLDKKKVRRAKLYYLRNKMNALR</sequence>
<dbReference type="NCBIfam" id="TIGR01024">
    <property type="entry name" value="rplS_bact"/>
    <property type="match status" value="1"/>
</dbReference>
<dbReference type="InterPro" id="IPR001857">
    <property type="entry name" value="Ribosomal_bL19"/>
</dbReference>
<name>A0ABR2FPB9_9ROSI</name>
<dbReference type="SUPFAM" id="SSF50104">
    <property type="entry name" value="Translation proteins SH3-like domain"/>
    <property type="match status" value="1"/>
</dbReference>
<dbReference type="Pfam" id="PF01245">
    <property type="entry name" value="Ribosomal_L19"/>
    <property type="match status" value="1"/>
</dbReference>
<accession>A0ABR2FPB9</accession>
<comment type="caution">
    <text evidence="4">The sequence shown here is derived from an EMBL/GenBank/DDBJ whole genome shotgun (WGS) entry which is preliminary data.</text>
</comment>
<dbReference type="Gene3D" id="2.30.30.790">
    <property type="match status" value="1"/>
</dbReference>
<dbReference type="PRINTS" id="PR00061">
    <property type="entry name" value="RIBOSOMALL19"/>
</dbReference>
<dbReference type="PANTHER" id="PTHR15680:SF9">
    <property type="entry name" value="LARGE RIBOSOMAL SUBUNIT PROTEIN BL19M"/>
    <property type="match status" value="1"/>
</dbReference>
<evidence type="ECO:0000313" key="4">
    <source>
        <dbReference type="EMBL" id="KAK8583926.1"/>
    </source>
</evidence>
<comment type="similarity">
    <text evidence="1">Belongs to the bacterial ribosomal protein bL19 family.</text>
</comment>
<reference evidence="4 5" key="1">
    <citation type="journal article" date="2024" name="G3 (Bethesda)">
        <title>Genome assembly of Hibiscus sabdariffa L. provides insights into metabolisms of medicinal natural products.</title>
        <authorList>
            <person name="Kim T."/>
        </authorList>
    </citation>
    <scope>NUCLEOTIDE SEQUENCE [LARGE SCALE GENOMIC DNA]</scope>
    <source>
        <strain evidence="4">TK-2024</strain>
        <tissue evidence="4">Old leaves</tissue>
    </source>
</reference>
<evidence type="ECO:0000313" key="5">
    <source>
        <dbReference type="Proteomes" id="UP001472677"/>
    </source>
</evidence>
<evidence type="ECO:0000256" key="3">
    <source>
        <dbReference type="ARBA" id="ARBA00023274"/>
    </source>
</evidence>
<dbReference type="PANTHER" id="PTHR15680">
    <property type="entry name" value="RIBOSOMAL PROTEIN L19"/>
    <property type="match status" value="1"/>
</dbReference>
<keyword evidence="3" id="KW-0687">Ribonucleoprotein</keyword>
<evidence type="ECO:0008006" key="6">
    <source>
        <dbReference type="Google" id="ProtNLM"/>
    </source>
</evidence>
<evidence type="ECO:0000256" key="2">
    <source>
        <dbReference type="ARBA" id="ARBA00022980"/>
    </source>
</evidence>